<dbReference type="AlphaFoldDB" id="A0A7V3N4U5"/>
<dbReference type="GO" id="GO:0016758">
    <property type="term" value="F:hexosyltransferase activity"/>
    <property type="evidence" value="ECO:0007669"/>
    <property type="project" value="UniProtKB-ARBA"/>
</dbReference>
<organism evidence="2">
    <name type="scientific">candidate division CPR3 bacterium</name>
    <dbReference type="NCBI Taxonomy" id="2268181"/>
    <lineage>
        <taxon>Bacteria</taxon>
        <taxon>Bacteria division CPR3</taxon>
    </lineage>
</organism>
<accession>A0A7V3N4U5</accession>
<dbReference type="Gene3D" id="3.90.550.10">
    <property type="entry name" value="Spore Coat Polysaccharide Biosynthesis Protein SpsA, Chain A"/>
    <property type="match status" value="1"/>
</dbReference>
<evidence type="ECO:0000259" key="1">
    <source>
        <dbReference type="Pfam" id="PF00535"/>
    </source>
</evidence>
<dbReference type="EMBL" id="DTGG01000025">
    <property type="protein sequence ID" value="HFZ08683.1"/>
    <property type="molecule type" value="Genomic_DNA"/>
</dbReference>
<dbReference type="InterPro" id="IPR001173">
    <property type="entry name" value="Glyco_trans_2-like"/>
</dbReference>
<protein>
    <submittedName>
        <fullName evidence="2">Glycosyltransferase</fullName>
    </submittedName>
</protein>
<comment type="caution">
    <text evidence="2">The sequence shown here is derived from an EMBL/GenBank/DDBJ whole genome shotgun (WGS) entry which is preliminary data.</text>
</comment>
<dbReference type="PANTHER" id="PTHR22916">
    <property type="entry name" value="GLYCOSYLTRANSFERASE"/>
    <property type="match status" value="1"/>
</dbReference>
<proteinExistence type="predicted"/>
<dbReference type="PANTHER" id="PTHR22916:SF3">
    <property type="entry name" value="UDP-GLCNAC:BETAGAL BETA-1,3-N-ACETYLGLUCOSAMINYLTRANSFERASE-LIKE PROTEIN 1"/>
    <property type="match status" value="1"/>
</dbReference>
<dbReference type="SUPFAM" id="SSF53448">
    <property type="entry name" value="Nucleotide-diphospho-sugar transferases"/>
    <property type="match status" value="1"/>
</dbReference>
<feature type="domain" description="Glycosyltransferase 2-like" evidence="1">
    <location>
        <begin position="15"/>
        <end position="183"/>
    </location>
</feature>
<dbReference type="Pfam" id="PF00535">
    <property type="entry name" value="Glycos_transf_2"/>
    <property type="match status" value="1"/>
</dbReference>
<evidence type="ECO:0000313" key="2">
    <source>
        <dbReference type="EMBL" id="HFZ08683.1"/>
    </source>
</evidence>
<sequence length="345" mass="40374">MELREIDKVTIPLVSIITPTFNHRLYIAEAITSVIEQTFEDWELIIIDDGSFDNTPEIVKKFQNPKIHFYQQEHKGIYRLSEIYNFALDLAKGELIAILEGDDKWPQNKLEKQAYLFHEDPEIIFSWGQGEIIDSQGRKITRMATVQSADLRVDFSDRETLQILYRFNFLTPTSTVMVRKSALKNIGGFHQPPGTVFLDYPTWLILAAHSKGKFTFLNTLLGYWRTSQTQVTVSRAKEMYISHDKVFVYFYQHLQDLQSQQASYDSDLEANFQFYKARVFLDEKNWPKARVNFLKCLSNKGLKNRQKIFSAIGLLSSFLKIDLISFARWIKRNSPFAFSHERIKR</sequence>
<keyword evidence="2" id="KW-0808">Transferase</keyword>
<gene>
    <name evidence="2" type="ORF">ENV41_00915</name>
</gene>
<dbReference type="InterPro" id="IPR029044">
    <property type="entry name" value="Nucleotide-diphossugar_trans"/>
</dbReference>
<reference evidence="2" key="1">
    <citation type="journal article" date="2020" name="mSystems">
        <title>Genome- and Community-Level Interaction Insights into Carbon Utilization and Element Cycling Functions of Hydrothermarchaeota in Hydrothermal Sediment.</title>
        <authorList>
            <person name="Zhou Z."/>
            <person name="Liu Y."/>
            <person name="Xu W."/>
            <person name="Pan J."/>
            <person name="Luo Z.H."/>
            <person name="Li M."/>
        </authorList>
    </citation>
    <scope>NUCLEOTIDE SEQUENCE [LARGE SCALE GENOMIC DNA]</scope>
    <source>
        <strain evidence="2">SpSt-757</strain>
    </source>
</reference>
<name>A0A7V3N4U5_UNCC3</name>